<name>A0A1G1VT49_9BACT</name>
<dbReference type="Gene3D" id="3.40.50.150">
    <property type="entry name" value="Vaccinia Virus protein VP39"/>
    <property type="match status" value="1"/>
</dbReference>
<dbReference type="PANTHER" id="PTHR43861:SF6">
    <property type="entry name" value="METHYLTRANSFERASE TYPE 11"/>
    <property type="match status" value="1"/>
</dbReference>
<dbReference type="InterPro" id="IPR029063">
    <property type="entry name" value="SAM-dependent_MTases_sf"/>
</dbReference>
<dbReference type="AlphaFoldDB" id="A0A1G1VT49"/>
<dbReference type="CDD" id="cd02440">
    <property type="entry name" value="AdoMet_MTases"/>
    <property type="match status" value="1"/>
</dbReference>
<evidence type="ECO:0008006" key="3">
    <source>
        <dbReference type="Google" id="ProtNLM"/>
    </source>
</evidence>
<protein>
    <recommendedName>
        <fullName evidence="3">Methyltransferase type 11 domain-containing protein</fullName>
    </recommendedName>
</protein>
<organism evidence="1 2">
    <name type="scientific">Candidatus Chisholmbacteria bacterium RIFCSPHIGHO2_01_FULL_52_32</name>
    <dbReference type="NCBI Taxonomy" id="1797591"/>
    <lineage>
        <taxon>Bacteria</taxon>
        <taxon>Candidatus Chisholmiibacteriota</taxon>
    </lineage>
</organism>
<dbReference type="SUPFAM" id="SSF53335">
    <property type="entry name" value="S-adenosyl-L-methionine-dependent methyltransferases"/>
    <property type="match status" value="1"/>
</dbReference>
<dbReference type="EMBL" id="MHCJ01000003">
    <property type="protein sequence ID" value="OGY18569.1"/>
    <property type="molecule type" value="Genomic_DNA"/>
</dbReference>
<comment type="caution">
    <text evidence="1">The sequence shown here is derived from an EMBL/GenBank/DDBJ whole genome shotgun (WGS) entry which is preliminary data.</text>
</comment>
<dbReference type="PANTHER" id="PTHR43861">
    <property type="entry name" value="TRANS-ACONITATE 2-METHYLTRANSFERASE-RELATED"/>
    <property type="match status" value="1"/>
</dbReference>
<proteinExistence type="predicted"/>
<evidence type="ECO:0000313" key="1">
    <source>
        <dbReference type="EMBL" id="OGY18569.1"/>
    </source>
</evidence>
<dbReference type="Pfam" id="PF13489">
    <property type="entry name" value="Methyltransf_23"/>
    <property type="match status" value="1"/>
</dbReference>
<sequence length="297" mass="34365">MSRCYLCHQNFLTKAFDKLGWPILRCGNCGLYTLEFKGSYQKFIREYYNKGFFTGSPKRAGYYNYEGDWLAEELNMRSYVKGIRQFKKEGKVLDVGCATGIFMVEAQKEGFDVYGVDVSDYAIGIARRRFSDRVTMSSIERATFEKNAFDIVTLFDVIEHLNDPRKVLKKLHTIIRKDGLLVLNTGDTGSFLAKIQGKRWHFFIPPQHFFYFSQKNLSQLLTQCGFRVLGIDHKGKWITLRYFFHLARQIQQDPVSKFGFSVFGKIAPGKIPIYINLFDNITVYASKTPNTEDASNR</sequence>
<gene>
    <name evidence="1" type="ORF">A2786_03660</name>
</gene>
<evidence type="ECO:0000313" key="2">
    <source>
        <dbReference type="Proteomes" id="UP000179233"/>
    </source>
</evidence>
<accession>A0A1G1VT49</accession>
<reference evidence="1 2" key="1">
    <citation type="journal article" date="2016" name="Nat. Commun.">
        <title>Thousands of microbial genomes shed light on interconnected biogeochemical processes in an aquifer system.</title>
        <authorList>
            <person name="Anantharaman K."/>
            <person name="Brown C.T."/>
            <person name="Hug L.A."/>
            <person name="Sharon I."/>
            <person name="Castelle C.J."/>
            <person name="Probst A.J."/>
            <person name="Thomas B.C."/>
            <person name="Singh A."/>
            <person name="Wilkins M.J."/>
            <person name="Karaoz U."/>
            <person name="Brodie E.L."/>
            <person name="Williams K.H."/>
            <person name="Hubbard S.S."/>
            <person name="Banfield J.F."/>
        </authorList>
    </citation>
    <scope>NUCLEOTIDE SEQUENCE [LARGE SCALE GENOMIC DNA]</scope>
</reference>
<dbReference type="Proteomes" id="UP000179233">
    <property type="component" value="Unassembled WGS sequence"/>
</dbReference>